<proteinExistence type="predicted"/>
<name>A0A074SG37_9AGAM</name>
<dbReference type="HOGENOM" id="CLU_837156_0_0_1"/>
<gene>
    <name evidence="2" type="ORF">V565_110190</name>
</gene>
<dbReference type="Proteomes" id="UP000027456">
    <property type="component" value="Unassembled WGS sequence"/>
</dbReference>
<feature type="compositionally biased region" description="Low complexity" evidence="1">
    <location>
        <begin position="82"/>
        <end position="100"/>
    </location>
</feature>
<dbReference type="AlphaFoldDB" id="A0A074SG37"/>
<dbReference type="EMBL" id="AZST01000421">
    <property type="protein sequence ID" value="KEP49022.1"/>
    <property type="molecule type" value="Genomic_DNA"/>
</dbReference>
<feature type="compositionally biased region" description="Polar residues" evidence="1">
    <location>
        <begin position="26"/>
        <end position="45"/>
    </location>
</feature>
<dbReference type="OrthoDB" id="3215051at2759"/>
<organism evidence="2 3">
    <name type="scientific">Rhizoctonia solani 123E</name>
    <dbReference type="NCBI Taxonomy" id="1423351"/>
    <lineage>
        <taxon>Eukaryota</taxon>
        <taxon>Fungi</taxon>
        <taxon>Dikarya</taxon>
        <taxon>Basidiomycota</taxon>
        <taxon>Agaricomycotina</taxon>
        <taxon>Agaricomycetes</taxon>
        <taxon>Cantharellales</taxon>
        <taxon>Ceratobasidiaceae</taxon>
        <taxon>Rhizoctonia</taxon>
    </lineage>
</organism>
<evidence type="ECO:0000313" key="3">
    <source>
        <dbReference type="Proteomes" id="UP000027456"/>
    </source>
</evidence>
<accession>A0A074SG37</accession>
<evidence type="ECO:0000256" key="1">
    <source>
        <dbReference type="SAM" id="MobiDB-lite"/>
    </source>
</evidence>
<feature type="compositionally biased region" description="Polar residues" evidence="1">
    <location>
        <begin position="101"/>
        <end position="111"/>
    </location>
</feature>
<reference evidence="2 3" key="1">
    <citation type="submission" date="2013-12" db="EMBL/GenBank/DDBJ databases">
        <authorList>
            <person name="Cubeta M."/>
            <person name="Pakala S."/>
            <person name="Fedorova N."/>
            <person name="Thomas E."/>
            <person name="Dean R."/>
            <person name="Jabaji S."/>
            <person name="Neate S."/>
            <person name="Toda T."/>
            <person name="Tavantzis S."/>
            <person name="Vilgalys R."/>
            <person name="Bharathan N."/>
            <person name="Pakala S."/>
            <person name="Losada L.S."/>
            <person name="Zafar N."/>
            <person name="Nierman W."/>
        </authorList>
    </citation>
    <scope>NUCLEOTIDE SEQUENCE [LARGE SCALE GENOMIC DNA]</scope>
    <source>
        <strain evidence="2 3">123E</strain>
    </source>
</reference>
<feature type="compositionally biased region" description="Polar residues" evidence="1">
    <location>
        <begin position="64"/>
        <end position="78"/>
    </location>
</feature>
<sequence length="332" mass="37009">MFGIQHRQIPVQPGRIANRKRADTVSRPSTYTSPYNELGYSQQSKDVAESRRSTTVSRYPYIPSSPSGHSESTKSSLRTDLARSSSRASSNSGSSSSGNSVQWGENDSNENVRIPTRRDQAASPKGSPKPILKSRDTNTEKSPSLSAKQYSIVATGLAIDDILKLLVSRVKNFPCPSELEFSLDGESPMMLSNVEKNKSFIDQLRKLQKLAYKLDEVPTHGDVQLKDKHHKVSSSIVRALFRMEQVQIKFYVNFLHSVYDDLIETNVYTKSFVYPCELDFAENSEDGLILANTGKNKSFIDQLRTLGSFRVQSGDILECNTQQLTGKREGIG</sequence>
<feature type="region of interest" description="Disordered" evidence="1">
    <location>
        <begin position="1"/>
        <end position="145"/>
    </location>
</feature>
<evidence type="ECO:0000313" key="2">
    <source>
        <dbReference type="EMBL" id="KEP49022.1"/>
    </source>
</evidence>
<comment type="caution">
    <text evidence="2">The sequence shown here is derived from an EMBL/GenBank/DDBJ whole genome shotgun (WGS) entry which is preliminary data.</text>
</comment>
<protein>
    <submittedName>
        <fullName evidence="2">Uncharacterized protein</fullName>
    </submittedName>
</protein>
<keyword evidence="3" id="KW-1185">Reference proteome</keyword>